<evidence type="ECO:0000313" key="4">
    <source>
        <dbReference type="Proteomes" id="UP001138500"/>
    </source>
</evidence>
<dbReference type="GO" id="GO:0000978">
    <property type="term" value="F:RNA polymerase II cis-regulatory region sequence-specific DNA binding"/>
    <property type="evidence" value="ECO:0007669"/>
    <property type="project" value="TreeGrafter"/>
</dbReference>
<gene>
    <name evidence="3" type="ORF">Tdes44962_MAKER09242</name>
</gene>
<dbReference type="CDD" id="cd12193">
    <property type="entry name" value="bZIP_GCN4"/>
    <property type="match status" value="1"/>
</dbReference>
<reference evidence="3 4" key="1">
    <citation type="journal article" date="2018" name="IMA Fungus">
        <title>IMA Genome-F 10: Nine draft genome sequences of Claviceps purpurea s.lat., including C. arundinis, C. humidiphila, and C. cf. spartinae, pseudomolecules for the pitch canker pathogen Fusarium circinatum, draft genome of Davidsoniella eucalypti, Grosmannia galeiformis, Quambalaria eucalypti, and Teratosphaeria destructans.</title>
        <authorList>
            <person name="Wingfield B.D."/>
            <person name="Liu M."/>
            <person name="Nguyen H.D."/>
            <person name="Lane F.A."/>
            <person name="Morgan S.W."/>
            <person name="De Vos L."/>
            <person name="Wilken P.M."/>
            <person name="Duong T.A."/>
            <person name="Aylward J."/>
            <person name="Coetzee M.P."/>
            <person name="Dadej K."/>
            <person name="De Beer Z.W."/>
            <person name="Findlay W."/>
            <person name="Havenga M."/>
            <person name="Kolarik M."/>
            <person name="Menzies J.G."/>
            <person name="Naidoo K."/>
            <person name="Pochopski O."/>
            <person name="Shoukouhi P."/>
            <person name="Santana Q.C."/>
            <person name="Seifert K.A."/>
            <person name="Soal N."/>
            <person name="Steenkamp E.T."/>
            <person name="Tatham C.T."/>
            <person name="van der Nest M.A."/>
            <person name="Wingfield M.J."/>
        </authorList>
    </citation>
    <scope>NUCLEOTIDE SEQUENCE [LARGE SCALE GENOMIC DNA]</scope>
    <source>
        <strain evidence="3">CMW44962</strain>
    </source>
</reference>
<dbReference type="Pfam" id="PF00170">
    <property type="entry name" value="bZIP_1"/>
    <property type="match status" value="1"/>
</dbReference>
<dbReference type="PANTHER" id="PTHR23334">
    <property type="entry name" value="CCAAT/ENHANCER BINDING PROTEIN"/>
    <property type="match status" value="1"/>
</dbReference>
<feature type="domain" description="BZIP" evidence="2">
    <location>
        <begin position="97"/>
        <end position="160"/>
    </location>
</feature>
<dbReference type="PROSITE" id="PS00036">
    <property type="entry name" value="BZIP_BASIC"/>
    <property type="match status" value="1"/>
</dbReference>
<name>A0A9W7STK4_9PEZI</name>
<dbReference type="InterPro" id="IPR004827">
    <property type="entry name" value="bZIP"/>
</dbReference>
<feature type="compositionally biased region" description="Low complexity" evidence="1">
    <location>
        <begin position="70"/>
        <end position="96"/>
    </location>
</feature>
<feature type="region of interest" description="Disordered" evidence="1">
    <location>
        <begin position="21"/>
        <end position="116"/>
    </location>
</feature>
<comment type="caution">
    <text evidence="3">The sequence shown here is derived from an EMBL/GenBank/DDBJ whole genome shotgun (WGS) entry which is preliminary data.</text>
</comment>
<proteinExistence type="predicted"/>
<reference evidence="3 4" key="2">
    <citation type="journal article" date="2021" name="Curr. Genet.">
        <title>Genetic response to nitrogen starvation in the aggressive Eucalyptus foliar pathogen Teratosphaeria destructans.</title>
        <authorList>
            <person name="Havenga M."/>
            <person name="Wingfield B.D."/>
            <person name="Wingfield M.J."/>
            <person name="Dreyer L.L."/>
            <person name="Roets F."/>
            <person name="Aylward J."/>
        </authorList>
    </citation>
    <scope>NUCLEOTIDE SEQUENCE [LARGE SCALE GENOMIC DNA]</scope>
    <source>
        <strain evidence="3">CMW44962</strain>
    </source>
</reference>
<feature type="compositionally biased region" description="Basic and acidic residues" evidence="1">
    <location>
        <begin position="97"/>
        <end position="116"/>
    </location>
</feature>
<accession>A0A9W7STK4</accession>
<dbReference type="Gene3D" id="1.20.5.170">
    <property type="match status" value="1"/>
</dbReference>
<dbReference type="GO" id="GO:0000981">
    <property type="term" value="F:DNA-binding transcription factor activity, RNA polymerase II-specific"/>
    <property type="evidence" value="ECO:0007669"/>
    <property type="project" value="TreeGrafter"/>
</dbReference>
<dbReference type="Proteomes" id="UP001138500">
    <property type="component" value="Unassembled WGS sequence"/>
</dbReference>
<dbReference type="AlphaFoldDB" id="A0A9W7STK4"/>
<feature type="compositionally biased region" description="Low complexity" evidence="1">
    <location>
        <begin position="21"/>
        <end position="53"/>
    </location>
</feature>
<protein>
    <submittedName>
        <fullName evidence="3">Basic-leucine zipper domain</fullName>
    </submittedName>
</protein>
<evidence type="ECO:0000256" key="1">
    <source>
        <dbReference type="SAM" id="MobiDB-lite"/>
    </source>
</evidence>
<dbReference type="PANTHER" id="PTHR23334:SF20">
    <property type="entry name" value="BASIC LEUCINE ZIPPER 24"/>
    <property type="match status" value="1"/>
</dbReference>
<dbReference type="GO" id="GO:0006351">
    <property type="term" value="P:DNA-templated transcription"/>
    <property type="evidence" value="ECO:0007669"/>
    <property type="project" value="InterPro"/>
</dbReference>
<keyword evidence="4" id="KW-1185">Reference proteome</keyword>
<dbReference type="SMART" id="SM00338">
    <property type="entry name" value="BRLZ"/>
    <property type="match status" value="1"/>
</dbReference>
<organism evidence="3 4">
    <name type="scientific">Teratosphaeria destructans</name>
    <dbReference type="NCBI Taxonomy" id="418781"/>
    <lineage>
        <taxon>Eukaryota</taxon>
        <taxon>Fungi</taxon>
        <taxon>Dikarya</taxon>
        <taxon>Ascomycota</taxon>
        <taxon>Pezizomycotina</taxon>
        <taxon>Dothideomycetes</taxon>
        <taxon>Dothideomycetidae</taxon>
        <taxon>Mycosphaerellales</taxon>
        <taxon>Teratosphaeriaceae</taxon>
        <taxon>Teratosphaeria</taxon>
    </lineage>
</organism>
<dbReference type="OrthoDB" id="2257100at2759"/>
<evidence type="ECO:0000259" key="2">
    <source>
        <dbReference type="PROSITE" id="PS50217"/>
    </source>
</evidence>
<evidence type="ECO:0000313" key="3">
    <source>
        <dbReference type="EMBL" id="KAH9828659.1"/>
    </source>
</evidence>
<dbReference type="SUPFAM" id="SSF57959">
    <property type="entry name" value="Leucine zipper domain"/>
    <property type="match status" value="1"/>
</dbReference>
<dbReference type="PROSITE" id="PS50217">
    <property type="entry name" value="BZIP"/>
    <property type="match status" value="1"/>
</dbReference>
<dbReference type="InterPro" id="IPR046347">
    <property type="entry name" value="bZIP_sf"/>
</dbReference>
<dbReference type="EMBL" id="RIBY02001479">
    <property type="protein sequence ID" value="KAH9828659.1"/>
    <property type="molecule type" value="Genomic_DNA"/>
</dbReference>
<dbReference type="InterPro" id="IPR031106">
    <property type="entry name" value="C/EBP"/>
</dbReference>
<sequence>MAGDIQALDALAFGDLFAIPQQSQHQQQSQGTSLASLSHSPSLTLPSHGLSTPQYDAPVHSHPPSNQTPSISLAQSAAASSQSRSDRSSSQSPLLASEDKVQKRKRNTEAARRYRQRKVDRVTELEEALAAMQAERDELRLKLAKSETEAEVLRGMFREGQKECLPAT</sequence>